<evidence type="ECO:0000256" key="2">
    <source>
        <dbReference type="ARBA" id="ARBA00022630"/>
    </source>
</evidence>
<dbReference type="InterPro" id="IPR028202">
    <property type="entry name" value="Reductase_C"/>
</dbReference>
<keyword evidence="4" id="KW-0560">Oxidoreductase</keyword>
<evidence type="ECO:0000256" key="4">
    <source>
        <dbReference type="ARBA" id="ARBA00023002"/>
    </source>
</evidence>
<accession>A0ABP4BRR3</accession>
<evidence type="ECO:0000259" key="6">
    <source>
        <dbReference type="Pfam" id="PF14759"/>
    </source>
</evidence>
<comment type="cofactor">
    <cofactor evidence="1">
        <name>FAD</name>
        <dbReference type="ChEBI" id="CHEBI:57692"/>
    </cofactor>
</comment>
<dbReference type="Gene3D" id="3.50.50.60">
    <property type="entry name" value="FAD/NAD(P)-binding domain"/>
    <property type="match status" value="2"/>
</dbReference>
<dbReference type="InterPro" id="IPR036188">
    <property type="entry name" value="FAD/NAD-bd_sf"/>
</dbReference>
<evidence type="ECO:0000256" key="3">
    <source>
        <dbReference type="ARBA" id="ARBA00022827"/>
    </source>
</evidence>
<evidence type="ECO:0000313" key="7">
    <source>
        <dbReference type="EMBL" id="GAA0954000.1"/>
    </source>
</evidence>
<evidence type="ECO:0000313" key="8">
    <source>
        <dbReference type="Proteomes" id="UP001500418"/>
    </source>
</evidence>
<keyword evidence="3" id="KW-0274">FAD</keyword>
<gene>
    <name evidence="7" type="ORF">GCM10009575_080920</name>
</gene>
<proteinExistence type="predicted"/>
<dbReference type="Pfam" id="PF07992">
    <property type="entry name" value="Pyr_redox_2"/>
    <property type="match status" value="1"/>
</dbReference>
<keyword evidence="2" id="KW-0285">Flavoprotein</keyword>
<reference evidence="8" key="1">
    <citation type="journal article" date="2019" name="Int. J. Syst. Evol. Microbiol.">
        <title>The Global Catalogue of Microorganisms (GCM) 10K type strain sequencing project: providing services to taxonomists for standard genome sequencing and annotation.</title>
        <authorList>
            <consortium name="The Broad Institute Genomics Platform"/>
            <consortium name="The Broad Institute Genome Sequencing Center for Infectious Disease"/>
            <person name="Wu L."/>
            <person name="Ma J."/>
        </authorList>
    </citation>
    <scope>NUCLEOTIDE SEQUENCE [LARGE SCALE GENOMIC DNA]</scope>
    <source>
        <strain evidence="8">JCM 11444</strain>
    </source>
</reference>
<keyword evidence="8" id="KW-1185">Reference proteome</keyword>
<dbReference type="PANTHER" id="PTHR43557">
    <property type="entry name" value="APOPTOSIS-INDUCING FACTOR 1"/>
    <property type="match status" value="1"/>
</dbReference>
<dbReference type="InterPro" id="IPR023753">
    <property type="entry name" value="FAD/NAD-binding_dom"/>
</dbReference>
<dbReference type="SUPFAM" id="SSF51905">
    <property type="entry name" value="FAD/NAD(P)-binding domain"/>
    <property type="match status" value="2"/>
</dbReference>
<dbReference type="Gene3D" id="3.30.390.30">
    <property type="match status" value="1"/>
</dbReference>
<dbReference type="EMBL" id="BAAAID010000082">
    <property type="protein sequence ID" value="GAA0954000.1"/>
    <property type="molecule type" value="Genomic_DNA"/>
</dbReference>
<feature type="domain" description="FAD/NAD(P)-binding" evidence="5">
    <location>
        <begin position="8"/>
        <end position="302"/>
    </location>
</feature>
<evidence type="ECO:0000259" key="5">
    <source>
        <dbReference type="Pfam" id="PF07992"/>
    </source>
</evidence>
<dbReference type="PANTHER" id="PTHR43557:SF2">
    <property type="entry name" value="RIESKE DOMAIN-CONTAINING PROTEIN-RELATED"/>
    <property type="match status" value="1"/>
</dbReference>
<dbReference type="SUPFAM" id="SSF55424">
    <property type="entry name" value="FAD/NAD-linked reductases, dimerisation (C-terminal) domain"/>
    <property type="match status" value="1"/>
</dbReference>
<comment type="caution">
    <text evidence="7">The sequence shown here is derived from an EMBL/GenBank/DDBJ whole genome shotgun (WGS) entry which is preliminary data.</text>
</comment>
<dbReference type="InterPro" id="IPR016156">
    <property type="entry name" value="FAD/NAD-linked_Rdtase_dimer_sf"/>
</dbReference>
<dbReference type="PRINTS" id="PR00368">
    <property type="entry name" value="FADPNR"/>
</dbReference>
<name>A0ABP4BRR3_9ACTN</name>
<evidence type="ECO:0000256" key="1">
    <source>
        <dbReference type="ARBA" id="ARBA00001974"/>
    </source>
</evidence>
<protein>
    <submittedName>
        <fullName evidence="7">FAD-dependent oxidoreductase</fullName>
    </submittedName>
</protein>
<sequence>MARQRLRHVSVVGASAAGLSAARALRRRGFEGPITVFGAEPEAAYQRPALSKSFLTSAALQPDDIRLAATAEDVRVELGVRATGLDLASRRLRLSDGGRDRTHAVDGLVIATGAIPRTLPMRTPPGVHVLRTVADAIALRADLAHKPRVVIVGAGFVGSEVASSCRTLGLDVTLIEASAAPMEPVLGPEVGTALVGLHRDHGTLLRLRTQVAGFTGRDRVTGVRLADGEVVPADVVVVGVGARPATDWLLGSGLALRDGVLCGPDLAVADRIVAAGDVARWPHHHDGARVRLEHWDNAMRQGDTSAATLLAENGTPPAFTQTTMFWSDQYDCKLQLVGHPRPGDLVSVTEGDLTRRRCVVVYSRAGRMTAALLVNSPHRLRAYREAVTAATPVAGPRPSPDPALPNAF</sequence>
<dbReference type="InterPro" id="IPR050446">
    <property type="entry name" value="FAD-oxidoreductase/Apoptosis"/>
</dbReference>
<dbReference type="Pfam" id="PF14759">
    <property type="entry name" value="Reductase_C"/>
    <property type="match status" value="1"/>
</dbReference>
<organism evidence="7 8">
    <name type="scientific">Streptomyces rhizosphaericus</name>
    <dbReference type="NCBI Taxonomy" id="114699"/>
    <lineage>
        <taxon>Bacteria</taxon>
        <taxon>Bacillati</taxon>
        <taxon>Actinomycetota</taxon>
        <taxon>Actinomycetes</taxon>
        <taxon>Kitasatosporales</taxon>
        <taxon>Streptomycetaceae</taxon>
        <taxon>Streptomyces</taxon>
        <taxon>Streptomyces violaceusniger group</taxon>
    </lineage>
</organism>
<feature type="domain" description="Reductase C-terminal" evidence="6">
    <location>
        <begin position="325"/>
        <end position="393"/>
    </location>
</feature>
<dbReference type="Proteomes" id="UP001500418">
    <property type="component" value="Unassembled WGS sequence"/>
</dbReference>
<dbReference type="PRINTS" id="PR00411">
    <property type="entry name" value="PNDRDTASEI"/>
</dbReference>